<protein>
    <recommendedName>
        <fullName evidence="6">Small ribosomal subunit protein mS33</fullName>
    </recommendedName>
</protein>
<dbReference type="GO" id="GO:0005840">
    <property type="term" value="C:ribosome"/>
    <property type="evidence" value="ECO:0007669"/>
    <property type="project" value="UniProtKB-KW"/>
</dbReference>
<keyword evidence="3 7" id="KW-0689">Ribosomal protein</keyword>
<evidence type="ECO:0000256" key="2">
    <source>
        <dbReference type="ARBA" id="ARBA00008970"/>
    </source>
</evidence>
<keyword evidence="8" id="KW-1185">Reference proteome</keyword>
<evidence type="ECO:0000256" key="5">
    <source>
        <dbReference type="ARBA" id="ARBA00023274"/>
    </source>
</evidence>
<evidence type="ECO:0000256" key="3">
    <source>
        <dbReference type="ARBA" id="ARBA00022980"/>
    </source>
</evidence>
<dbReference type="PANTHER" id="PTHR13362">
    <property type="entry name" value="MITOCHONDRIAL RIBOSOMAL PROTEIN S33"/>
    <property type="match status" value="1"/>
</dbReference>
<dbReference type="AlphaFoldDB" id="A0A1B7TJM6"/>
<keyword evidence="5" id="KW-0687">Ribonucleoprotein</keyword>
<comment type="caution">
    <text evidence="7">The sequence shown here is derived from an EMBL/GenBank/DDBJ whole genome shotgun (WGS) entry which is preliminary data.</text>
</comment>
<comment type="subcellular location">
    <subcellularLocation>
        <location evidence="1">Mitochondrion</location>
    </subcellularLocation>
</comment>
<sequence>MSAIQQSLQTAKAIKSKLPLLNKLRSEIFNTVYNPTNARTGSKYLKKALKGERLRDYYGSRTLFSAQDIADQYTKQLDGTGFRVVNGEVTDRLQRAEHYRRVGKAAPPKKNRKSC</sequence>
<dbReference type="InterPro" id="IPR013219">
    <property type="entry name" value="Ribosomal_mS33"/>
</dbReference>
<evidence type="ECO:0000256" key="4">
    <source>
        <dbReference type="ARBA" id="ARBA00023128"/>
    </source>
</evidence>
<evidence type="ECO:0000313" key="8">
    <source>
        <dbReference type="Proteomes" id="UP000092321"/>
    </source>
</evidence>
<name>A0A1B7TJM6_9ASCO</name>
<dbReference type="EMBL" id="LXPE01000002">
    <property type="protein sequence ID" value="OBA28937.1"/>
    <property type="molecule type" value="Genomic_DNA"/>
</dbReference>
<proteinExistence type="inferred from homology"/>
<dbReference type="GO" id="GO:1990904">
    <property type="term" value="C:ribonucleoprotein complex"/>
    <property type="evidence" value="ECO:0007669"/>
    <property type="project" value="UniProtKB-KW"/>
</dbReference>
<evidence type="ECO:0000313" key="7">
    <source>
        <dbReference type="EMBL" id="OBA28937.1"/>
    </source>
</evidence>
<dbReference type="GO" id="GO:0005739">
    <property type="term" value="C:mitochondrion"/>
    <property type="evidence" value="ECO:0007669"/>
    <property type="project" value="UniProtKB-SubCell"/>
</dbReference>
<dbReference type="Proteomes" id="UP000092321">
    <property type="component" value="Unassembled WGS sequence"/>
</dbReference>
<gene>
    <name evidence="7" type="ORF">HANVADRAFT_570</name>
</gene>
<accession>A0A1B7TJM6</accession>
<keyword evidence="4" id="KW-0496">Mitochondrion</keyword>
<evidence type="ECO:0000256" key="1">
    <source>
        <dbReference type="ARBA" id="ARBA00004173"/>
    </source>
</evidence>
<evidence type="ECO:0000256" key="6">
    <source>
        <dbReference type="ARBA" id="ARBA00035132"/>
    </source>
</evidence>
<comment type="similarity">
    <text evidence="2">Belongs to the mitochondrion-specific ribosomal protein mS33 family.</text>
</comment>
<dbReference type="OrthoDB" id="2257454at2759"/>
<dbReference type="Pfam" id="PF08293">
    <property type="entry name" value="MRP-S33"/>
    <property type="match status" value="1"/>
</dbReference>
<reference evidence="8" key="1">
    <citation type="journal article" date="2016" name="Proc. Natl. Acad. Sci. U.S.A.">
        <title>Comparative genomics of biotechnologically important yeasts.</title>
        <authorList>
            <person name="Riley R."/>
            <person name="Haridas S."/>
            <person name="Wolfe K.H."/>
            <person name="Lopes M.R."/>
            <person name="Hittinger C.T."/>
            <person name="Goeker M."/>
            <person name="Salamov A.A."/>
            <person name="Wisecaver J.H."/>
            <person name="Long T.M."/>
            <person name="Calvey C.H."/>
            <person name="Aerts A.L."/>
            <person name="Barry K.W."/>
            <person name="Choi C."/>
            <person name="Clum A."/>
            <person name="Coughlan A.Y."/>
            <person name="Deshpande S."/>
            <person name="Douglass A.P."/>
            <person name="Hanson S.J."/>
            <person name="Klenk H.-P."/>
            <person name="LaButti K.M."/>
            <person name="Lapidus A."/>
            <person name="Lindquist E.A."/>
            <person name="Lipzen A.M."/>
            <person name="Meier-Kolthoff J.P."/>
            <person name="Ohm R.A."/>
            <person name="Otillar R.P."/>
            <person name="Pangilinan J.L."/>
            <person name="Peng Y."/>
            <person name="Rokas A."/>
            <person name="Rosa C.A."/>
            <person name="Scheuner C."/>
            <person name="Sibirny A.A."/>
            <person name="Slot J.C."/>
            <person name="Stielow J.B."/>
            <person name="Sun H."/>
            <person name="Kurtzman C.P."/>
            <person name="Blackwell M."/>
            <person name="Grigoriev I.V."/>
            <person name="Jeffries T.W."/>
        </authorList>
    </citation>
    <scope>NUCLEOTIDE SEQUENCE [LARGE SCALE GENOMIC DNA]</scope>
    <source>
        <strain evidence="8">NRRL Y-1626</strain>
    </source>
</reference>
<organism evidence="7 8">
    <name type="scientific">Hanseniaspora valbyensis NRRL Y-1626</name>
    <dbReference type="NCBI Taxonomy" id="766949"/>
    <lineage>
        <taxon>Eukaryota</taxon>
        <taxon>Fungi</taxon>
        <taxon>Dikarya</taxon>
        <taxon>Ascomycota</taxon>
        <taxon>Saccharomycotina</taxon>
        <taxon>Saccharomycetes</taxon>
        <taxon>Saccharomycodales</taxon>
        <taxon>Saccharomycodaceae</taxon>
        <taxon>Hanseniaspora</taxon>
    </lineage>
</organism>
<dbReference type="PANTHER" id="PTHR13362:SF2">
    <property type="entry name" value="SMALL RIBOSOMAL SUBUNIT PROTEIN MS33"/>
    <property type="match status" value="1"/>
</dbReference>